<evidence type="ECO:0000313" key="1">
    <source>
        <dbReference type="EMBL" id="CAB4155088.1"/>
    </source>
</evidence>
<dbReference type="EMBL" id="LR796624">
    <property type="protein sequence ID" value="CAB4155088.1"/>
    <property type="molecule type" value="Genomic_DNA"/>
</dbReference>
<protein>
    <submittedName>
        <fullName evidence="1">Uncharacterized protein</fullName>
    </submittedName>
</protein>
<reference evidence="1" key="1">
    <citation type="submission" date="2020-04" db="EMBL/GenBank/DDBJ databases">
        <authorList>
            <person name="Chiriac C."/>
            <person name="Salcher M."/>
            <person name="Ghai R."/>
            <person name="Kavagutti S V."/>
        </authorList>
    </citation>
    <scope>NUCLEOTIDE SEQUENCE</scope>
</reference>
<organism evidence="1">
    <name type="scientific">uncultured Caudovirales phage</name>
    <dbReference type="NCBI Taxonomy" id="2100421"/>
    <lineage>
        <taxon>Viruses</taxon>
        <taxon>Duplodnaviria</taxon>
        <taxon>Heunggongvirae</taxon>
        <taxon>Uroviricota</taxon>
        <taxon>Caudoviricetes</taxon>
        <taxon>Peduoviridae</taxon>
        <taxon>Maltschvirus</taxon>
        <taxon>Maltschvirus maltsch</taxon>
    </lineage>
</organism>
<gene>
    <name evidence="1" type="ORF">UFOVP649_70</name>
</gene>
<name>A0A6J5NDK7_9CAUD</name>
<accession>A0A6J5NDK7</accession>
<proteinExistence type="predicted"/>
<sequence>MTLVPGTISARAHNDEVVMACSIPMVQSYFSVADLQQWATTLEEAMKSEKNTTHRYDLESIYFTFQAMLIKHQEQHEEVISAAPSADDLQAYLSSYSSYVSGL</sequence>